<evidence type="ECO:0000313" key="2">
    <source>
        <dbReference type="WBParaSite" id="JU765_v2.g10610.t1"/>
    </source>
</evidence>
<reference evidence="2" key="1">
    <citation type="submission" date="2022-11" db="UniProtKB">
        <authorList>
            <consortium name="WormBaseParasite"/>
        </authorList>
    </citation>
    <scope>IDENTIFICATION</scope>
</reference>
<sequence>MLGSRRYFVFFVLIFGILTLIEDIKAEEQQKFDEMVKNDFEQEMEKRVPHPSWRSNVRINHISHQSPVPFFHYYGNGFTRPSFVRWARRPYAY</sequence>
<proteinExistence type="predicted"/>
<name>A0AC34PWJ9_9BILA</name>
<protein>
    <submittedName>
        <fullName evidence="2">Uncharacterized protein</fullName>
    </submittedName>
</protein>
<accession>A0AC34PWJ9</accession>
<dbReference type="WBParaSite" id="JU765_v2.g10610.t1">
    <property type="protein sequence ID" value="JU765_v2.g10610.t1"/>
    <property type="gene ID" value="JU765_v2.g10610"/>
</dbReference>
<organism evidence="1 2">
    <name type="scientific">Panagrolaimus sp. JU765</name>
    <dbReference type="NCBI Taxonomy" id="591449"/>
    <lineage>
        <taxon>Eukaryota</taxon>
        <taxon>Metazoa</taxon>
        <taxon>Ecdysozoa</taxon>
        <taxon>Nematoda</taxon>
        <taxon>Chromadorea</taxon>
        <taxon>Rhabditida</taxon>
        <taxon>Tylenchina</taxon>
        <taxon>Panagrolaimomorpha</taxon>
        <taxon>Panagrolaimoidea</taxon>
        <taxon>Panagrolaimidae</taxon>
        <taxon>Panagrolaimus</taxon>
    </lineage>
</organism>
<evidence type="ECO:0000313" key="1">
    <source>
        <dbReference type="Proteomes" id="UP000887576"/>
    </source>
</evidence>
<dbReference type="Proteomes" id="UP000887576">
    <property type="component" value="Unplaced"/>
</dbReference>